<gene>
    <name evidence="2" type="ORF">DDQ50_15445</name>
</gene>
<feature type="domain" description="Luciferase-like" evidence="1">
    <location>
        <begin position="30"/>
        <end position="129"/>
    </location>
</feature>
<dbReference type="InterPro" id="IPR019922">
    <property type="entry name" value="Lucif-like_OxRdatse_MSMEG_4141"/>
</dbReference>
<reference evidence="2 3" key="1">
    <citation type="submission" date="2018-05" db="EMBL/GenBank/DDBJ databases">
        <title>Amnibacterium sp. M8JJ-5, whole genome shotgun sequence.</title>
        <authorList>
            <person name="Tuo L."/>
        </authorList>
    </citation>
    <scope>NUCLEOTIDE SEQUENCE [LARGE SCALE GENOMIC DNA]</scope>
    <source>
        <strain evidence="2 3">M8JJ-5</strain>
    </source>
</reference>
<dbReference type="SUPFAM" id="SSF51679">
    <property type="entry name" value="Bacterial luciferase-like"/>
    <property type="match status" value="1"/>
</dbReference>
<dbReference type="Pfam" id="PF00296">
    <property type="entry name" value="Bac_luciferase"/>
    <property type="match status" value="1"/>
</dbReference>
<proteinExistence type="predicted"/>
<protein>
    <submittedName>
        <fullName evidence="2">LLM class F420-dependent oxidoreductase</fullName>
    </submittedName>
</protein>
<dbReference type="Proteomes" id="UP000244893">
    <property type="component" value="Unassembled WGS sequence"/>
</dbReference>
<dbReference type="NCBIfam" id="TIGR03620">
    <property type="entry name" value="F420_MSMEG_4141"/>
    <property type="match status" value="1"/>
</dbReference>
<evidence type="ECO:0000313" key="3">
    <source>
        <dbReference type="Proteomes" id="UP000244893"/>
    </source>
</evidence>
<keyword evidence="3" id="KW-1185">Reference proteome</keyword>
<evidence type="ECO:0000259" key="1">
    <source>
        <dbReference type="Pfam" id="PF00296"/>
    </source>
</evidence>
<dbReference type="InterPro" id="IPR050766">
    <property type="entry name" value="Bact_Lucif_Oxidored"/>
</dbReference>
<dbReference type="OrthoDB" id="4760590at2"/>
<dbReference type="InterPro" id="IPR011251">
    <property type="entry name" value="Luciferase-like_dom"/>
</dbReference>
<evidence type="ECO:0000313" key="2">
    <source>
        <dbReference type="EMBL" id="PVZ93370.1"/>
    </source>
</evidence>
<dbReference type="RefSeq" id="WP_116757698.1">
    <property type="nucleotide sequence ID" value="NZ_JBHUEX010000001.1"/>
</dbReference>
<organism evidence="2 3">
    <name type="scientific">Amnibacterium flavum</name>
    <dbReference type="NCBI Taxonomy" id="2173173"/>
    <lineage>
        <taxon>Bacteria</taxon>
        <taxon>Bacillati</taxon>
        <taxon>Actinomycetota</taxon>
        <taxon>Actinomycetes</taxon>
        <taxon>Micrococcales</taxon>
        <taxon>Microbacteriaceae</taxon>
        <taxon>Amnibacterium</taxon>
    </lineage>
</organism>
<dbReference type="EMBL" id="QEOP01000004">
    <property type="protein sequence ID" value="PVZ93370.1"/>
    <property type="molecule type" value="Genomic_DNA"/>
</dbReference>
<dbReference type="GO" id="GO:0005829">
    <property type="term" value="C:cytosol"/>
    <property type="evidence" value="ECO:0007669"/>
    <property type="project" value="TreeGrafter"/>
</dbReference>
<dbReference type="PANTHER" id="PTHR30137">
    <property type="entry name" value="LUCIFERASE-LIKE MONOOXYGENASE"/>
    <property type="match status" value="1"/>
</dbReference>
<sequence>MNSSDLPQPSPWTTRLGRVGVWRSTGDITPELARSIERMGYGALWLGGSPESHLREAEEFLDATETLQVATGIVNIWKSDAAELAASYHRIEAKHPGRLLLGVGTGHREATPERVRPIDAMVDYLDVLDRDGVPVEARVISALGPKMLELARQRSAGTHPYLTVPSQTREGREALGPDALVAPEQTVVLDEDAESARASGRAFLKNYLRLDNYTRNMRRAGFTDEDIANGGSDELVDALVAHGDAAVIASAVEAHLADGADHVCIQVQPAPGDITARLEAIAAALSLATRD</sequence>
<comment type="caution">
    <text evidence="2">The sequence shown here is derived from an EMBL/GenBank/DDBJ whole genome shotgun (WGS) entry which is preliminary data.</text>
</comment>
<dbReference type="GO" id="GO:0016705">
    <property type="term" value="F:oxidoreductase activity, acting on paired donors, with incorporation or reduction of molecular oxygen"/>
    <property type="evidence" value="ECO:0007669"/>
    <property type="project" value="InterPro"/>
</dbReference>
<dbReference type="PANTHER" id="PTHR30137:SF18">
    <property type="entry name" value="CONSERVED PROTEIN"/>
    <property type="match status" value="1"/>
</dbReference>
<dbReference type="InterPro" id="IPR036661">
    <property type="entry name" value="Luciferase-like_sf"/>
</dbReference>
<dbReference type="AlphaFoldDB" id="A0A2V1HQX3"/>
<dbReference type="Gene3D" id="3.20.20.30">
    <property type="entry name" value="Luciferase-like domain"/>
    <property type="match status" value="2"/>
</dbReference>
<accession>A0A2V1HQX3</accession>
<name>A0A2V1HQX3_9MICO</name>